<feature type="transmembrane region" description="Helical" evidence="1">
    <location>
        <begin position="12"/>
        <end position="32"/>
    </location>
</feature>
<evidence type="ECO:0000313" key="3">
    <source>
        <dbReference type="Proteomes" id="UP000007509"/>
    </source>
</evidence>
<dbReference type="SUPFAM" id="SSF82866">
    <property type="entry name" value="Multidrug efflux transporter AcrB transmembrane domain"/>
    <property type="match status" value="2"/>
</dbReference>
<dbReference type="GO" id="GO:0042910">
    <property type="term" value="F:xenobiotic transmembrane transporter activity"/>
    <property type="evidence" value="ECO:0007669"/>
    <property type="project" value="TreeGrafter"/>
</dbReference>
<dbReference type="Gene3D" id="3.30.70.1440">
    <property type="entry name" value="Multidrug efflux transporter AcrB pore domain"/>
    <property type="match status" value="1"/>
</dbReference>
<protein>
    <submittedName>
        <fullName evidence="2">Cation/multidrug efflux pump</fullName>
    </submittedName>
</protein>
<feature type="transmembrane region" description="Helical" evidence="1">
    <location>
        <begin position="881"/>
        <end position="903"/>
    </location>
</feature>
<organism evidence="2 3">
    <name type="scientific">Chryseobacterium populi</name>
    <dbReference type="NCBI Taxonomy" id="1144316"/>
    <lineage>
        <taxon>Bacteria</taxon>
        <taxon>Pseudomonadati</taxon>
        <taxon>Bacteroidota</taxon>
        <taxon>Flavobacteriia</taxon>
        <taxon>Flavobacteriales</taxon>
        <taxon>Weeksellaceae</taxon>
        <taxon>Chryseobacterium group</taxon>
        <taxon>Chryseobacterium</taxon>
    </lineage>
</organism>
<dbReference type="RefSeq" id="WP_007843818.1">
    <property type="nucleotide sequence ID" value="NZ_AKJY01000041.1"/>
</dbReference>
<reference evidence="2 3" key="1">
    <citation type="journal article" date="2012" name="J. Bacteriol.">
        <title>Twenty-one genome sequences from Pseudomonas species and 19 genome sequences from diverse bacteria isolated from the rhizosphere and endosphere of Populus deltoides.</title>
        <authorList>
            <person name="Brown S.D."/>
            <person name="Utturkar S.M."/>
            <person name="Klingeman D.M."/>
            <person name="Johnson C.M."/>
            <person name="Martin S.L."/>
            <person name="Land M.L."/>
            <person name="Lu T.Y."/>
            <person name="Schadt C.W."/>
            <person name="Doktycz M.J."/>
            <person name="Pelletier D.A."/>
        </authorList>
    </citation>
    <scope>NUCLEOTIDE SEQUENCE [LARGE SCALE GENOMIC DNA]</scope>
    <source>
        <strain evidence="2 3">CF314</strain>
    </source>
</reference>
<dbReference type="Pfam" id="PF00873">
    <property type="entry name" value="ACR_tran"/>
    <property type="match status" value="1"/>
</dbReference>
<evidence type="ECO:0000256" key="1">
    <source>
        <dbReference type="SAM" id="Phobius"/>
    </source>
</evidence>
<dbReference type="Gene3D" id="3.30.70.1430">
    <property type="entry name" value="Multidrug efflux transporter AcrB pore domain"/>
    <property type="match status" value="2"/>
</dbReference>
<feature type="transmembrane region" description="Helical" evidence="1">
    <location>
        <begin position="520"/>
        <end position="539"/>
    </location>
</feature>
<dbReference type="Gene3D" id="1.20.1640.10">
    <property type="entry name" value="Multidrug efflux transporter AcrB transmembrane domain"/>
    <property type="match status" value="2"/>
</dbReference>
<feature type="transmembrane region" description="Helical" evidence="1">
    <location>
        <begin position="460"/>
        <end position="482"/>
    </location>
</feature>
<dbReference type="SUPFAM" id="SSF82693">
    <property type="entry name" value="Multidrug efflux transporter AcrB pore domain, PN1, PN2, PC1 and PC2 subdomains"/>
    <property type="match status" value="2"/>
</dbReference>
<dbReference type="PATRIC" id="fig|1144316.3.peg.2382"/>
<dbReference type="SUPFAM" id="SSF82714">
    <property type="entry name" value="Multidrug efflux transporter AcrB TolC docking domain, DN and DC subdomains"/>
    <property type="match status" value="2"/>
</dbReference>
<name>J2JU75_9FLAO</name>
<feature type="transmembrane region" description="Helical" evidence="1">
    <location>
        <begin position="853"/>
        <end position="874"/>
    </location>
</feature>
<keyword evidence="1" id="KW-0472">Membrane</keyword>
<dbReference type="PANTHER" id="PTHR32063:SF24">
    <property type="entry name" value="CATION EFFLUX SYSTEM (ACRB_ACRD_ACRF FAMILY)"/>
    <property type="match status" value="1"/>
</dbReference>
<feature type="transmembrane region" description="Helical" evidence="1">
    <location>
        <begin position="384"/>
        <end position="407"/>
    </location>
</feature>
<dbReference type="PANTHER" id="PTHR32063">
    <property type="match status" value="1"/>
</dbReference>
<dbReference type="Gene3D" id="3.30.2090.10">
    <property type="entry name" value="Multidrug efflux transporter AcrB TolC docking domain, DN and DC subdomains"/>
    <property type="match status" value="2"/>
</dbReference>
<keyword evidence="1" id="KW-0812">Transmembrane</keyword>
<proteinExistence type="predicted"/>
<feature type="transmembrane region" description="Helical" evidence="1">
    <location>
        <begin position="358"/>
        <end position="378"/>
    </location>
</feature>
<dbReference type="EMBL" id="AKJY01000041">
    <property type="protein sequence ID" value="EJL71415.1"/>
    <property type="molecule type" value="Genomic_DNA"/>
</dbReference>
<gene>
    <name evidence="2" type="ORF">PMI13_02363</name>
</gene>
<dbReference type="Proteomes" id="UP000007509">
    <property type="component" value="Unassembled WGS sequence"/>
</dbReference>
<dbReference type="Gene3D" id="3.30.70.1320">
    <property type="entry name" value="Multidrug efflux transporter AcrB pore domain like"/>
    <property type="match status" value="1"/>
</dbReference>
<sequence length="1027" mass="113624">MKITNFAVKNYQFTLVIFVLVSVVGLLTLFTMPRSEDPTTHQPQYLITVIFPGTSPKDMEEQVVKPIENKIYGLENIDKMLTTIEDGVAAIQPKFKYGVDVDNKYQEISTEINALKNSGLPKDIYLIKTEKISSSDVKVLQIALVSENVSAKTMRDQADILKTRLEKITNLKDVKYTGMPEQQIRIDMQLDKLAQLKIPLNVVVGSLQSEAADIPGGSINLESKVFNVKTSGKFKTVNDVANTVVYNANGKIIYLKDVAEVSYKDETVNHITRLNGNRCVLITAGMKDNVSITDVQKEFLPVVNEFSKELPENIKLVKNFDQANMVSQRLGHLGFDFGLAILLVVITLLPLGFRASLIVMISIPLSLALGLIAMNVLGFSLNQLSIVGLVVALGLLVDDSIVVVENIERWLREGHSRKDAILKGTKQIGVAVVGCTATLVIAFLPLAFLPDIAGEFIRSLPMAIITSVLASMIVALTLVPFLGSKILRTHTHGGGNFFLKHLQRFLTYSYKRIMPLSLQWPKVTIAISMGLSILAFFLFTQTGFKLFPTSEKPMFLVNIKMPLQADIPESDRVTKLVEKELAQHKEIVHYTSNVGKGNPQIYYNVHQQDIKPDFAQVFVQLDNEASPKVKTELIKRLRLKFKNFPYAKIEVKDFEQGTPLEANIVVRIFGEDPKILRQLSFKVEELLRKHPGTNYINNELNTYKSDVKIKINKEKARTLGVLTSDVDKVIRMAVAGFTVGDYIDDRGDSREVVITLPRHKFSNLDVLKNLYVNNVQGVPVLVDQIATISFETSPTVINHFNKSRFAKVTSSTKDHVYANDILKDIVPQLDKMQFPKGYYYKLSGEAESEGDALGGNFLSVILLSGFLFVGVLLLQFKTFKGIIIVLSIIPLGILGGILALLLTGNPMSLVSIIGFIGLSGIQVKNSLLLVDFTNQLRAEGHSIDEAINIAGETRFLPVVLTSITAICGLIPLALNPNPLIAPLAIVLIGGLISSTILSRIVTPVMYKLIPPTLESAEQTESIETIPQ</sequence>
<accession>J2JU75</accession>
<evidence type="ECO:0000313" key="2">
    <source>
        <dbReference type="EMBL" id="EJL71415.1"/>
    </source>
</evidence>
<comment type="caution">
    <text evidence="2">The sequence shown here is derived from an EMBL/GenBank/DDBJ whole genome shotgun (WGS) entry which is preliminary data.</text>
</comment>
<dbReference type="InterPro" id="IPR027463">
    <property type="entry name" value="AcrB_DN_DC_subdom"/>
</dbReference>
<dbReference type="PRINTS" id="PR00702">
    <property type="entry name" value="ACRIFLAVINRP"/>
</dbReference>
<feature type="transmembrane region" description="Helical" evidence="1">
    <location>
        <begin position="428"/>
        <end position="448"/>
    </location>
</feature>
<dbReference type="InterPro" id="IPR001036">
    <property type="entry name" value="Acrflvin-R"/>
</dbReference>
<keyword evidence="1" id="KW-1133">Transmembrane helix</keyword>
<keyword evidence="3" id="KW-1185">Reference proteome</keyword>
<feature type="transmembrane region" description="Helical" evidence="1">
    <location>
        <begin position="980"/>
        <end position="1001"/>
    </location>
</feature>
<feature type="transmembrane region" description="Helical" evidence="1">
    <location>
        <begin position="955"/>
        <end position="974"/>
    </location>
</feature>
<dbReference type="GO" id="GO:0005886">
    <property type="term" value="C:plasma membrane"/>
    <property type="evidence" value="ECO:0007669"/>
    <property type="project" value="TreeGrafter"/>
</dbReference>
<feature type="transmembrane region" description="Helical" evidence="1">
    <location>
        <begin position="909"/>
        <end position="934"/>
    </location>
</feature>
<dbReference type="AlphaFoldDB" id="J2JU75"/>
<feature type="transmembrane region" description="Helical" evidence="1">
    <location>
        <begin position="330"/>
        <end position="351"/>
    </location>
</feature>
<dbReference type="OrthoDB" id="9757876at2"/>